<dbReference type="Pfam" id="PF00990">
    <property type="entry name" value="GGDEF"/>
    <property type="match status" value="1"/>
</dbReference>
<dbReference type="RefSeq" id="WP_220371877.1">
    <property type="nucleotide sequence ID" value="NZ_JAEUAO010000002.1"/>
</dbReference>
<sequence>MNSAETSSQHISQNDLHAMAYTDPLTGLGNAYRLRDKVRQIAADRASDPAPFTIGLANLDGFKPINDLFGPHAGDEILCQVANRLLACVPDGATVIRAGGDEFAFVLPLVFERKAAEKVGNMLKEVLSAPFDLGERNVRLSASFGFAVYPFAGEEFEDLLKSADTALYRSKRRGRGQITVYSQEIAQEMKRATQLEQALRNAIIADEVDVHFQPIVNLKTEMVAGFEALARWCDPDLGYVSPAVFVPLAEERGFIDALSETLLRKAAETALQWPKELFLSFNLSSAQLMDPSTSANVLAIINRVGLDPRRLELEITETAVMTDADVAQKIVTELRAAGVRISLDDFGTGQSSLGRLRDFAFDKVKVDRAFVSRIVADRASEHIVKAIIAMCDGLELEVVAEGIENASEASKLQGLGCGMGQGYFYGKPADAVTTLRYLAEKYQEAVPALSRAI</sequence>
<evidence type="ECO:0000313" key="3">
    <source>
        <dbReference type="EMBL" id="MBW9063900.1"/>
    </source>
</evidence>
<comment type="caution">
    <text evidence="3">The sequence shown here is derived from an EMBL/GenBank/DDBJ whole genome shotgun (WGS) entry which is preliminary data.</text>
</comment>
<organism evidence="3 4">
    <name type="scientific">Rhizobium herbae</name>
    <dbReference type="NCBI Taxonomy" id="508661"/>
    <lineage>
        <taxon>Bacteria</taxon>
        <taxon>Pseudomonadati</taxon>
        <taxon>Pseudomonadota</taxon>
        <taxon>Alphaproteobacteria</taxon>
        <taxon>Hyphomicrobiales</taxon>
        <taxon>Rhizobiaceae</taxon>
        <taxon>Rhizobium/Agrobacterium group</taxon>
        <taxon>Rhizobium</taxon>
    </lineage>
</organism>
<dbReference type="SUPFAM" id="SSF55073">
    <property type="entry name" value="Nucleotide cyclase"/>
    <property type="match status" value="1"/>
</dbReference>
<dbReference type="InterPro" id="IPR000160">
    <property type="entry name" value="GGDEF_dom"/>
</dbReference>
<dbReference type="PANTHER" id="PTHR44757:SF2">
    <property type="entry name" value="BIOFILM ARCHITECTURE MAINTENANCE PROTEIN MBAA"/>
    <property type="match status" value="1"/>
</dbReference>
<dbReference type="EMBL" id="JAEUAO010000002">
    <property type="protein sequence ID" value="MBW9063900.1"/>
    <property type="molecule type" value="Genomic_DNA"/>
</dbReference>
<dbReference type="InterPro" id="IPR029787">
    <property type="entry name" value="Nucleotide_cyclase"/>
</dbReference>
<dbReference type="Pfam" id="PF00563">
    <property type="entry name" value="EAL"/>
    <property type="match status" value="1"/>
</dbReference>
<reference evidence="3 4" key="1">
    <citation type="journal article" date="2021" name="MBio">
        <title>Poor Competitiveness of Bradyrhizobium in Pigeon Pea Root Colonization in Indian Soils.</title>
        <authorList>
            <person name="Chalasani D."/>
            <person name="Basu A."/>
            <person name="Pullabhotla S.V.S.R.N."/>
            <person name="Jorrin B."/>
            <person name="Neal A.L."/>
            <person name="Poole P.S."/>
            <person name="Podile A.R."/>
            <person name="Tkacz A."/>
        </authorList>
    </citation>
    <scope>NUCLEOTIDE SEQUENCE [LARGE SCALE GENOMIC DNA]</scope>
    <source>
        <strain evidence="3 4">HU44</strain>
    </source>
</reference>
<dbReference type="Gene3D" id="3.20.20.450">
    <property type="entry name" value="EAL domain"/>
    <property type="match status" value="1"/>
</dbReference>
<dbReference type="CDD" id="cd01949">
    <property type="entry name" value="GGDEF"/>
    <property type="match status" value="1"/>
</dbReference>
<dbReference type="SMART" id="SM00267">
    <property type="entry name" value="GGDEF"/>
    <property type="match status" value="1"/>
</dbReference>
<dbReference type="PANTHER" id="PTHR44757">
    <property type="entry name" value="DIGUANYLATE CYCLASE DGCP"/>
    <property type="match status" value="1"/>
</dbReference>
<dbReference type="PROSITE" id="PS50883">
    <property type="entry name" value="EAL"/>
    <property type="match status" value="1"/>
</dbReference>
<feature type="domain" description="EAL" evidence="1">
    <location>
        <begin position="192"/>
        <end position="442"/>
    </location>
</feature>
<gene>
    <name evidence="3" type="ORF">JNB71_11270</name>
</gene>
<dbReference type="SMART" id="SM00052">
    <property type="entry name" value="EAL"/>
    <property type="match status" value="1"/>
</dbReference>
<dbReference type="InterPro" id="IPR035919">
    <property type="entry name" value="EAL_sf"/>
</dbReference>
<keyword evidence="4" id="KW-1185">Reference proteome</keyword>
<dbReference type="NCBIfam" id="TIGR00254">
    <property type="entry name" value="GGDEF"/>
    <property type="match status" value="1"/>
</dbReference>
<dbReference type="Proteomes" id="UP000757604">
    <property type="component" value="Unassembled WGS sequence"/>
</dbReference>
<evidence type="ECO:0000259" key="2">
    <source>
        <dbReference type="PROSITE" id="PS50887"/>
    </source>
</evidence>
<dbReference type="InterPro" id="IPR043128">
    <property type="entry name" value="Rev_trsase/Diguanyl_cyclase"/>
</dbReference>
<dbReference type="CDD" id="cd01948">
    <property type="entry name" value="EAL"/>
    <property type="match status" value="1"/>
</dbReference>
<name>A0ABS7HAQ8_9HYPH</name>
<proteinExistence type="predicted"/>
<dbReference type="InterPro" id="IPR001633">
    <property type="entry name" value="EAL_dom"/>
</dbReference>
<feature type="domain" description="GGDEF" evidence="2">
    <location>
        <begin position="50"/>
        <end position="183"/>
    </location>
</feature>
<evidence type="ECO:0000313" key="4">
    <source>
        <dbReference type="Proteomes" id="UP000757604"/>
    </source>
</evidence>
<accession>A0ABS7HAQ8</accession>
<dbReference type="SUPFAM" id="SSF141868">
    <property type="entry name" value="EAL domain-like"/>
    <property type="match status" value="1"/>
</dbReference>
<dbReference type="Gene3D" id="3.30.70.270">
    <property type="match status" value="1"/>
</dbReference>
<protein>
    <submittedName>
        <fullName evidence="3">EAL domain-containing protein</fullName>
    </submittedName>
</protein>
<dbReference type="PROSITE" id="PS50887">
    <property type="entry name" value="GGDEF"/>
    <property type="match status" value="1"/>
</dbReference>
<evidence type="ECO:0000259" key="1">
    <source>
        <dbReference type="PROSITE" id="PS50883"/>
    </source>
</evidence>
<dbReference type="InterPro" id="IPR052155">
    <property type="entry name" value="Biofilm_reg_signaling"/>
</dbReference>